<evidence type="ECO:0000256" key="1">
    <source>
        <dbReference type="SAM" id="MobiDB-lite"/>
    </source>
</evidence>
<dbReference type="EMBL" id="JAPDMQ010000071">
    <property type="protein sequence ID" value="KAK0536771.1"/>
    <property type="molecule type" value="Genomic_DNA"/>
</dbReference>
<feature type="region of interest" description="Disordered" evidence="1">
    <location>
        <begin position="383"/>
        <end position="406"/>
    </location>
</feature>
<feature type="compositionally biased region" description="Gly residues" evidence="1">
    <location>
        <begin position="188"/>
        <end position="198"/>
    </location>
</feature>
<accession>A0AAN6JSR6</accession>
<evidence type="ECO:0000313" key="3">
    <source>
        <dbReference type="EMBL" id="KAK0536771.1"/>
    </source>
</evidence>
<comment type="caution">
    <text evidence="3">The sequence shown here is derived from an EMBL/GenBank/DDBJ whole genome shotgun (WGS) entry which is preliminary data.</text>
</comment>
<sequence length="578" mass="63351">MKRIVVLCDGSWQSRTQALIRGLRSRLSTQYIGNIALLAQAIKTEDEKTGTSQVTFYQDGVGTTVGLLTNIFSGATGAGLSSNLIEAYSFIVDNYTPGDELFLFGFSRGSYTARALSGFILWAGIMSKSQLAYIRPIYDAYQRRSPRDAAQTDFAARVLFHFTGRWPSAESSEVEGVELEKRSKKKGGGGSGKQGGNASGRDPDRLEAEQKGPRVVPPKIKYIGVLDTVGALGVPGQFSMPWVRRFFDFFDTGLSSNVENAYQALALSENRADFAPTLWDRFDPTTGQTMKEIWFAGSHGNVGGGKPEHGLSDIVLANLCAQLTDHPDGPLLDLDLEHVKNVQDRRKEWAKEEPYRSRSWWQGRKSRQVCRNLAEKEEATAALQEGGAAPDPQTPKWANEVPSGPNREMLHHSVVASGMYDRARSEEFATLRERDPEQLERMWNRAADPGTLLPTERFLLWQVAEPDRVPPLSASWARAPARLSPAGVRRYLAFKDALVDLGGAARVWVQVVTWPLVVVLNAIVARTTSTENLAGKPPKNPVRASGRLLVSGLGKLKEAIVGPKKEKTGEAGGKVGGK</sequence>
<dbReference type="PANTHER" id="PTHR33840:SF1">
    <property type="entry name" value="TLE1 PHOSPHOLIPASE DOMAIN-CONTAINING PROTEIN"/>
    <property type="match status" value="1"/>
</dbReference>
<reference evidence="3" key="1">
    <citation type="journal article" date="2023" name="PhytoFront">
        <title>Draft Genome Resources of Seven Strains of Tilletia horrida, Causal Agent of Kernel Smut of Rice.</title>
        <authorList>
            <person name="Khanal S."/>
            <person name="Antony Babu S."/>
            <person name="Zhou X.G."/>
        </authorList>
    </citation>
    <scope>NUCLEOTIDE SEQUENCE</scope>
    <source>
        <strain evidence="3">TX3</strain>
    </source>
</reference>
<feature type="compositionally biased region" description="Basic and acidic residues" evidence="1">
    <location>
        <begin position="201"/>
        <end position="212"/>
    </location>
</feature>
<keyword evidence="4" id="KW-1185">Reference proteome</keyword>
<evidence type="ECO:0000313" key="4">
    <source>
        <dbReference type="Proteomes" id="UP001176521"/>
    </source>
</evidence>
<proteinExistence type="predicted"/>
<dbReference type="Pfam" id="PF09994">
    <property type="entry name" value="T6SS_Tle1-like_cat"/>
    <property type="match status" value="1"/>
</dbReference>
<dbReference type="AlphaFoldDB" id="A0AAN6JSR6"/>
<organism evidence="3 4">
    <name type="scientific">Tilletia horrida</name>
    <dbReference type="NCBI Taxonomy" id="155126"/>
    <lineage>
        <taxon>Eukaryota</taxon>
        <taxon>Fungi</taxon>
        <taxon>Dikarya</taxon>
        <taxon>Basidiomycota</taxon>
        <taxon>Ustilaginomycotina</taxon>
        <taxon>Exobasidiomycetes</taxon>
        <taxon>Tilletiales</taxon>
        <taxon>Tilletiaceae</taxon>
        <taxon>Tilletia</taxon>
    </lineage>
</organism>
<protein>
    <recommendedName>
        <fullName evidence="2">T6SS Phospholipase effector Tle1-like catalytic domain-containing protein</fullName>
    </recommendedName>
</protein>
<feature type="region of interest" description="Disordered" evidence="1">
    <location>
        <begin position="173"/>
        <end position="212"/>
    </location>
</feature>
<dbReference type="Proteomes" id="UP001176521">
    <property type="component" value="Unassembled WGS sequence"/>
</dbReference>
<gene>
    <name evidence="3" type="ORF">OC842_001870</name>
</gene>
<feature type="domain" description="T6SS Phospholipase effector Tle1-like catalytic" evidence="2">
    <location>
        <begin position="2"/>
        <end position="321"/>
    </location>
</feature>
<dbReference type="PANTHER" id="PTHR33840">
    <property type="match status" value="1"/>
</dbReference>
<dbReference type="InterPro" id="IPR018712">
    <property type="entry name" value="Tle1-like_cat"/>
</dbReference>
<evidence type="ECO:0000259" key="2">
    <source>
        <dbReference type="Pfam" id="PF09994"/>
    </source>
</evidence>
<name>A0AAN6JSR6_9BASI</name>